<dbReference type="VEuPathDB" id="FungiDB:GVI51_M03795"/>
<evidence type="ECO:0000313" key="8">
    <source>
        <dbReference type="EMBL" id="KTB07989.1"/>
    </source>
</evidence>
<evidence type="ECO:0000256" key="6">
    <source>
        <dbReference type="ARBA" id="ARBA00037226"/>
    </source>
</evidence>
<dbReference type="VEuPathDB" id="FungiDB:B1J91_M03883g"/>
<keyword evidence="4" id="KW-0496">Mitochondrion</keyword>
<evidence type="ECO:0000256" key="1">
    <source>
        <dbReference type="ARBA" id="ARBA00004173"/>
    </source>
</evidence>
<dbReference type="FunFam" id="3.30.420.80:FF:000011">
    <property type="entry name" value="37S ribosomal protein S18, mitochondrial"/>
    <property type="match status" value="1"/>
</dbReference>
<organism evidence="8 9">
    <name type="scientific">Candida glabrata</name>
    <name type="common">Yeast</name>
    <name type="synonym">Torulopsis glabrata</name>
    <dbReference type="NCBI Taxonomy" id="5478"/>
    <lineage>
        <taxon>Eukaryota</taxon>
        <taxon>Fungi</taxon>
        <taxon>Dikarya</taxon>
        <taxon>Ascomycota</taxon>
        <taxon>Saccharomycotina</taxon>
        <taxon>Saccharomycetes</taxon>
        <taxon>Saccharomycetales</taxon>
        <taxon>Saccharomycetaceae</taxon>
        <taxon>Nakaseomyces</taxon>
    </lineage>
</organism>
<dbReference type="EMBL" id="LLZZ01000106">
    <property type="protein sequence ID" value="KTB07989.1"/>
    <property type="molecule type" value="Genomic_DNA"/>
</dbReference>
<name>A0A0W0DTG3_CANGB</name>
<keyword evidence="5" id="KW-0687">Ribonucleoprotein</keyword>
<evidence type="ECO:0000256" key="4">
    <source>
        <dbReference type="ARBA" id="ARBA00023128"/>
    </source>
</evidence>
<protein>
    <recommendedName>
        <fullName evidence="7">Small ribosomal subunit protein uS11m</fullName>
    </recommendedName>
</protein>
<comment type="similarity">
    <text evidence="2">Belongs to the universal ribosomal protein uS11 family.</text>
</comment>
<proteinExistence type="inferred from homology"/>
<evidence type="ECO:0000256" key="7">
    <source>
        <dbReference type="ARBA" id="ARBA00070326"/>
    </source>
</evidence>
<comment type="subcellular location">
    <subcellularLocation>
        <location evidence="1">Mitochondrion</location>
    </subcellularLocation>
</comment>
<dbReference type="GO" id="GO:0006412">
    <property type="term" value="P:translation"/>
    <property type="evidence" value="ECO:0007669"/>
    <property type="project" value="InterPro"/>
</dbReference>
<reference evidence="8 9" key="1">
    <citation type="submission" date="2015-10" db="EMBL/GenBank/DDBJ databases">
        <title>Draft genomes sequences of Candida glabrata isolates 1A, 1B, 2A, 2B, 3A and 3B.</title>
        <authorList>
            <person name="Haavelsrud O.E."/>
            <person name="Gaustad P."/>
        </authorList>
    </citation>
    <scope>NUCLEOTIDE SEQUENCE [LARGE SCALE GENOMIC DNA]</scope>
    <source>
        <strain evidence="8">910700640</strain>
    </source>
</reference>
<dbReference type="OMA" id="FHRHNTL"/>
<evidence type="ECO:0000256" key="2">
    <source>
        <dbReference type="ARBA" id="ARBA00006194"/>
    </source>
</evidence>
<gene>
    <name evidence="8" type="ORF">AO440_004023</name>
</gene>
<evidence type="ECO:0000256" key="5">
    <source>
        <dbReference type="ARBA" id="ARBA00023274"/>
    </source>
</evidence>
<dbReference type="GO" id="GO:0005763">
    <property type="term" value="C:mitochondrial small ribosomal subunit"/>
    <property type="evidence" value="ECO:0007669"/>
    <property type="project" value="EnsemblFungi"/>
</dbReference>
<dbReference type="VEuPathDB" id="FungiDB:GWK60_M03795"/>
<comment type="function">
    <text evidence="6">Component of the mitochondrial ribosome (mitoribosome), a dedicated translation machinery responsible for the synthesis of mitochondrial genome-encoded proteins, including at least some of the essential transmembrane subunits of the mitochondrial respiratory chain. The mitoribosomes are attached to the mitochondrial inner membrane and translation products are cotranslationally integrated into the membrane.</text>
</comment>
<dbReference type="Proteomes" id="UP000054886">
    <property type="component" value="Unassembled WGS sequence"/>
</dbReference>
<dbReference type="InterPro" id="IPR036967">
    <property type="entry name" value="Ribosomal_uS11_sf"/>
</dbReference>
<accession>A0A0W0DTG3</accession>
<comment type="caution">
    <text evidence="8">The sequence shown here is derived from an EMBL/GenBank/DDBJ whole genome shotgun (WGS) entry which is preliminary data.</text>
</comment>
<keyword evidence="3 8" id="KW-0689">Ribosomal protein</keyword>
<dbReference type="AlphaFoldDB" id="A0A0W0DTG3"/>
<dbReference type="SUPFAM" id="SSF53137">
    <property type="entry name" value="Translational machinery components"/>
    <property type="match status" value="1"/>
</dbReference>
<dbReference type="GO" id="GO:0003735">
    <property type="term" value="F:structural constituent of ribosome"/>
    <property type="evidence" value="ECO:0007669"/>
    <property type="project" value="EnsemblFungi"/>
</dbReference>
<evidence type="ECO:0000313" key="9">
    <source>
        <dbReference type="Proteomes" id="UP000054886"/>
    </source>
</evidence>
<evidence type="ECO:0000256" key="3">
    <source>
        <dbReference type="ARBA" id="ARBA00022980"/>
    </source>
</evidence>
<dbReference type="OrthoDB" id="1654884at2759"/>
<dbReference type="VEuPathDB" id="FungiDB:CAGL0M03883g"/>
<dbReference type="PhylomeDB" id="A0A0W0DTG3"/>
<dbReference type="Gene3D" id="3.30.420.80">
    <property type="entry name" value="Ribosomal protein S11"/>
    <property type="match status" value="1"/>
</dbReference>
<dbReference type="VEuPathDB" id="FungiDB:GW608_M03795"/>
<sequence>MLRSLGSKWLLAGRRLNSSVADGGRISFAGAVKDLTRKDEVANISNPYGEKRAMKGKSLEVPLKYKLNCVFRKNNTHFTYSAVVEDKNYLVNNPELSYNEKYLYYLRLPQKVKFAISTGCLGFRKALRGEYEAAFQTTTKVFQMIKEKGLMDKDIEIIMDDFGKGRTAFIAALNGKEGNEIRRKVTRISDKTALKFGGVRSPRMRRL</sequence>